<dbReference type="InterPro" id="IPR004105">
    <property type="entry name" value="CheA-like_dim"/>
</dbReference>
<dbReference type="SUPFAM" id="SSF47226">
    <property type="entry name" value="Histidine-containing phosphotransfer domain, HPT domain"/>
    <property type="match status" value="1"/>
</dbReference>
<dbReference type="Gene3D" id="2.30.30.40">
    <property type="entry name" value="SH3 Domains"/>
    <property type="match status" value="1"/>
</dbReference>
<dbReference type="Gene3D" id="3.30.565.10">
    <property type="entry name" value="Histidine kinase-like ATPase, C-terminal domain"/>
    <property type="match status" value="1"/>
</dbReference>
<dbReference type="InterPro" id="IPR036890">
    <property type="entry name" value="HATPase_C_sf"/>
</dbReference>
<dbReference type="InterPro" id="IPR036097">
    <property type="entry name" value="HisK_dim/P_sf"/>
</dbReference>
<gene>
    <name evidence="12" type="ORF">ABVT11_17110</name>
</gene>
<reference evidence="12 13" key="1">
    <citation type="submission" date="2024-07" db="EMBL/GenBank/DDBJ databases">
        <title>Uliginosibacterium paludis KCTC:42655.</title>
        <authorList>
            <person name="Kim M.K."/>
        </authorList>
    </citation>
    <scope>NUCLEOTIDE SEQUENCE [LARGE SCALE GENOMIC DNA]</scope>
    <source>
        <strain evidence="12 13">KCTC 42655</strain>
    </source>
</reference>
<dbReference type="PANTHER" id="PTHR43395:SF1">
    <property type="entry name" value="CHEMOTAXIS PROTEIN CHEA"/>
    <property type="match status" value="1"/>
</dbReference>
<evidence type="ECO:0000256" key="2">
    <source>
        <dbReference type="ARBA" id="ARBA00012438"/>
    </source>
</evidence>
<feature type="compositionally biased region" description="Basic and acidic residues" evidence="8">
    <location>
        <begin position="225"/>
        <end position="239"/>
    </location>
</feature>
<accession>A0ABV2CUY6</accession>
<dbReference type="SMART" id="SM01231">
    <property type="entry name" value="H-kinase_dim"/>
    <property type="match status" value="1"/>
</dbReference>
<dbReference type="CDD" id="cd16916">
    <property type="entry name" value="HATPase_CheA-like"/>
    <property type="match status" value="1"/>
</dbReference>
<evidence type="ECO:0000259" key="10">
    <source>
        <dbReference type="PROSITE" id="PS50851"/>
    </source>
</evidence>
<dbReference type="Gene3D" id="1.20.120.160">
    <property type="entry name" value="HPT domain"/>
    <property type="match status" value="1"/>
</dbReference>
<evidence type="ECO:0000313" key="13">
    <source>
        <dbReference type="Proteomes" id="UP001548590"/>
    </source>
</evidence>
<evidence type="ECO:0000256" key="8">
    <source>
        <dbReference type="SAM" id="MobiDB-lite"/>
    </source>
</evidence>
<name>A0ABV2CUY6_9RHOO</name>
<evidence type="ECO:0000256" key="5">
    <source>
        <dbReference type="ARBA" id="ARBA00022777"/>
    </source>
</evidence>
<evidence type="ECO:0000256" key="6">
    <source>
        <dbReference type="ARBA" id="ARBA00023012"/>
    </source>
</evidence>
<dbReference type="InterPro" id="IPR005467">
    <property type="entry name" value="His_kinase_dom"/>
</dbReference>
<keyword evidence="4 12" id="KW-0808">Transferase</keyword>
<dbReference type="Pfam" id="PF02895">
    <property type="entry name" value="H-kinase_dim"/>
    <property type="match status" value="1"/>
</dbReference>
<sequence length="640" mass="68971">MSDFAGMEDLLQDFLVEAGDLLSGVDNKLVDLERTPNDLGLLNEIFRGFHTIKGGAGFLNATELVALCHLTENLFDKLRTGELKVGPEMLDVILAATAAVRTMFNELERGMLPASADPQLMDQLKHALAGTLADVARSRPAAEPAVPVVAAAAPVAGSPNDPDWNAYYHAVTGIVPAGGVPVVAAISPEADDAPHLTETVAAEIIQAAVGRRTTDKPGYQGPPGGRREGERQRDNSIRVDTSRLDQVLNLSGEIGLTKNRLTALRSDILNGKNDTDTLHALDLAVSQLDLLVSDLQNAVMKTRMQPIGRLFQKYPRIARDLARSLGKDVELLLLGEETEIDKTMIEDLSDPIIHLIRNAVDHGIELPAERMAMGKPEKSNVRLEARQEGDHIVILVADDGRGMNPEKLRAKALEKGLITDEEANTMDERQSYNLVFLPGFSTASTVSDVSGRGVGMDVVRTNIQKLNGSIDIRSVQGKGTEFIISLPLTLAILPVLLVCLEDQPFAVPLSMVREILPIEAKEVQELGGRATMVVRGEVLPIVTLAALLGWPQQRVPEYGVLMQSAEQSFILAIDSFAGREDAVIKSLDDFRPKGVAGVTTLSNGQIVLILDMKELLGGMGEQKVATRAQLLLESNLAAAA</sequence>
<dbReference type="InterPro" id="IPR037006">
    <property type="entry name" value="CheA-like_homodim_sf"/>
</dbReference>
<dbReference type="SUPFAM" id="SSF47384">
    <property type="entry name" value="Homodimeric domain of signal transducing histidine kinase"/>
    <property type="match status" value="1"/>
</dbReference>
<dbReference type="PRINTS" id="PR00344">
    <property type="entry name" value="BCTRLSENSOR"/>
</dbReference>
<keyword evidence="6" id="KW-0902">Two-component regulatory system</keyword>
<dbReference type="InterPro" id="IPR036641">
    <property type="entry name" value="HPT_dom_sf"/>
</dbReference>
<protein>
    <recommendedName>
        <fullName evidence="2">histidine kinase</fullName>
        <ecNumber evidence="2">2.7.13.3</ecNumber>
    </recommendedName>
</protein>
<keyword evidence="13" id="KW-1185">Reference proteome</keyword>
<dbReference type="SMART" id="SM00260">
    <property type="entry name" value="CheW"/>
    <property type="match status" value="1"/>
</dbReference>
<evidence type="ECO:0000313" key="12">
    <source>
        <dbReference type="EMBL" id="MET1491562.1"/>
    </source>
</evidence>
<dbReference type="SUPFAM" id="SSF55874">
    <property type="entry name" value="ATPase domain of HSP90 chaperone/DNA topoisomerase II/histidine kinase"/>
    <property type="match status" value="1"/>
</dbReference>
<comment type="catalytic activity">
    <reaction evidence="1">
        <text>ATP + protein L-histidine = ADP + protein N-phospho-L-histidine.</text>
        <dbReference type="EC" id="2.7.13.3"/>
    </reaction>
</comment>
<keyword evidence="5" id="KW-0418">Kinase</keyword>
<evidence type="ECO:0000259" key="9">
    <source>
        <dbReference type="PROSITE" id="PS50109"/>
    </source>
</evidence>
<organism evidence="12 13">
    <name type="scientific">Uliginosibacterium paludis</name>
    <dbReference type="NCBI Taxonomy" id="1615952"/>
    <lineage>
        <taxon>Bacteria</taxon>
        <taxon>Pseudomonadati</taxon>
        <taxon>Pseudomonadota</taxon>
        <taxon>Betaproteobacteria</taxon>
        <taxon>Rhodocyclales</taxon>
        <taxon>Zoogloeaceae</taxon>
        <taxon>Uliginosibacterium</taxon>
    </lineage>
</organism>
<feature type="region of interest" description="Disordered" evidence="8">
    <location>
        <begin position="211"/>
        <end position="239"/>
    </location>
</feature>
<evidence type="ECO:0000256" key="4">
    <source>
        <dbReference type="ARBA" id="ARBA00022679"/>
    </source>
</evidence>
<dbReference type="PROSITE" id="PS50109">
    <property type="entry name" value="HIS_KIN"/>
    <property type="match status" value="1"/>
</dbReference>
<evidence type="ECO:0000259" key="11">
    <source>
        <dbReference type="PROSITE" id="PS50894"/>
    </source>
</evidence>
<proteinExistence type="predicted"/>
<comment type="caution">
    <text evidence="12">The sequence shown here is derived from an EMBL/GenBank/DDBJ whole genome shotgun (WGS) entry which is preliminary data.</text>
</comment>
<dbReference type="InterPro" id="IPR004358">
    <property type="entry name" value="Sig_transdc_His_kin-like_C"/>
</dbReference>
<dbReference type="RefSeq" id="WP_345929554.1">
    <property type="nucleotide sequence ID" value="NZ_JBDIVF010000010.1"/>
</dbReference>
<dbReference type="InterPro" id="IPR002545">
    <property type="entry name" value="CheW-lke_dom"/>
</dbReference>
<dbReference type="EC" id="2.7.13.3" evidence="2"/>
<dbReference type="Pfam" id="PF01584">
    <property type="entry name" value="CheW"/>
    <property type="match status" value="1"/>
</dbReference>
<keyword evidence="3 7" id="KW-0597">Phosphoprotein</keyword>
<dbReference type="PROSITE" id="PS50894">
    <property type="entry name" value="HPT"/>
    <property type="match status" value="1"/>
</dbReference>
<dbReference type="Pfam" id="PF02518">
    <property type="entry name" value="HATPase_c"/>
    <property type="match status" value="1"/>
</dbReference>
<dbReference type="PROSITE" id="PS50851">
    <property type="entry name" value="CHEW"/>
    <property type="match status" value="1"/>
</dbReference>
<dbReference type="InterPro" id="IPR003594">
    <property type="entry name" value="HATPase_dom"/>
</dbReference>
<dbReference type="PANTHER" id="PTHR43395">
    <property type="entry name" value="SENSOR HISTIDINE KINASE CHEA"/>
    <property type="match status" value="1"/>
</dbReference>
<dbReference type="SUPFAM" id="SSF50341">
    <property type="entry name" value="CheW-like"/>
    <property type="match status" value="1"/>
</dbReference>
<feature type="modified residue" description="Phosphohistidine" evidence="7">
    <location>
        <position position="50"/>
    </location>
</feature>
<dbReference type="GO" id="GO:0004673">
    <property type="term" value="F:protein histidine kinase activity"/>
    <property type="evidence" value="ECO:0007669"/>
    <property type="project" value="UniProtKB-EC"/>
</dbReference>
<evidence type="ECO:0000256" key="7">
    <source>
        <dbReference type="PROSITE-ProRule" id="PRU00110"/>
    </source>
</evidence>
<feature type="domain" description="CheW-like" evidence="10">
    <location>
        <begin position="492"/>
        <end position="621"/>
    </location>
</feature>
<dbReference type="Gene3D" id="1.10.287.560">
    <property type="entry name" value="Histidine kinase CheA-like, homodimeric domain"/>
    <property type="match status" value="1"/>
</dbReference>
<dbReference type="CDD" id="cd00088">
    <property type="entry name" value="HPT"/>
    <property type="match status" value="1"/>
</dbReference>
<dbReference type="InterPro" id="IPR051315">
    <property type="entry name" value="Bact_Chemotaxis_CheA"/>
</dbReference>
<feature type="domain" description="Histidine kinase" evidence="9">
    <location>
        <begin position="258"/>
        <end position="490"/>
    </location>
</feature>
<evidence type="ECO:0000256" key="1">
    <source>
        <dbReference type="ARBA" id="ARBA00000085"/>
    </source>
</evidence>
<dbReference type="Pfam" id="PF01627">
    <property type="entry name" value="Hpt"/>
    <property type="match status" value="1"/>
</dbReference>
<dbReference type="EMBL" id="JBEWLZ010000013">
    <property type="protein sequence ID" value="MET1491562.1"/>
    <property type="molecule type" value="Genomic_DNA"/>
</dbReference>
<dbReference type="SMART" id="SM00387">
    <property type="entry name" value="HATPase_c"/>
    <property type="match status" value="1"/>
</dbReference>
<dbReference type="InterPro" id="IPR008207">
    <property type="entry name" value="Sig_transdc_His_kin_Hpt_dom"/>
</dbReference>
<dbReference type="SMART" id="SM00073">
    <property type="entry name" value="HPT"/>
    <property type="match status" value="1"/>
</dbReference>
<evidence type="ECO:0000256" key="3">
    <source>
        <dbReference type="ARBA" id="ARBA00022553"/>
    </source>
</evidence>
<dbReference type="InterPro" id="IPR036061">
    <property type="entry name" value="CheW-like_dom_sf"/>
</dbReference>
<feature type="domain" description="HPt" evidence="11">
    <location>
        <begin position="3"/>
        <end position="107"/>
    </location>
</feature>
<dbReference type="Proteomes" id="UP001548590">
    <property type="component" value="Unassembled WGS sequence"/>
</dbReference>